<name>A0ABS3M1E9_9PROT</name>
<sequence length="137" mass="14299">MSYFFHGWIGLLLENGREVAVPGYSRVSTTFQALGGGNETRANTQPVFNATADTLPACARLGLFSSASGLDPAVISWPIACWSPVSAGASYVVPSDDAHLILNRSTSWQNGTQIGVTAAGQPVYVAPNTTLVAATKV</sequence>
<protein>
    <submittedName>
        <fullName evidence="1">Uncharacterized protein</fullName>
    </submittedName>
</protein>
<proteinExistence type="predicted"/>
<dbReference type="EMBL" id="JAFVMF010000037">
    <property type="protein sequence ID" value="MBO1361960.1"/>
    <property type="molecule type" value="Genomic_DNA"/>
</dbReference>
<dbReference type="RefSeq" id="WP_207884017.1">
    <property type="nucleotide sequence ID" value="NZ_JAFVMF010000037.1"/>
</dbReference>
<reference evidence="1 2" key="1">
    <citation type="submission" date="2021-03" db="EMBL/GenBank/DDBJ databases">
        <title>The complete genome sequence of Acetobacter sacchari TBRC 11175.</title>
        <authorList>
            <person name="Charoenyingcharoen P."/>
            <person name="Yukphan P."/>
        </authorList>
    </citation>
    <scope>NUCLEOTIDE SEQUENCE [LARGE SCALE GENOMIC DNA]</scope>
    <source>
        <strain evidence="1 2">TBRC 11175</strain>
    </source>
</reference>
<dbReference type="Proteomes" id="UP000664771">
    <property type="component" value="Unassembled WGS sequence"/>
</dbReference>
<evidence type="ECO:0000313" key="1">
    <source>
        <dbReference type="EMBL" id="MBO1361960.1"/>
    </source>
</evidence>
<keyword evidence="2" id="KW-1185">Reference proteome</keyword>
<organism evidence="1 2">
    <name type="scientific">Acetobacter sacchari</name>
    <dbReference type="NCBI Taxonomy" id="2661687"/>
    <lineage>
        <taxon>Bacteria</taxon>
        <taxon>Pseudomonadati</taxon>
        <taxon>Pseudomonadota</taxon>
        <taxon>Alphaproteobacteria</taxon>
        <taxon>Acetobacterales</taxon>
        <taxon>Acetobacteraceae</taxon>
        <taxon>Acetobacter</taxon>
    </lineage>
</organism>
<accession>A0ABS3M1E9</accession>
<comment type="caution">
    <text evidence="1">The sequence shown here is derived from an EMBL/GenBank/DDBJ whole genome shotgun (WGS) entry which is preliminary data.</text>
</comment>
<gene>
    <name evidence="1" type="ORF">J2D73_19440</name>
</gene>
<evidence type="ECO:0000313" key="2">
    <source>
        <dbReference type="Proteomes" id="UP000664771"/>
    </source>
</evidence>